<accession>A0AA88QIL6</accession>
<dbReference type="GO" id="GO:0046540">
    <property type="term" value="C:U4/U6 x U5 tri-snRNP complex"/>
    <property type="evidence" value="ECO:0007669"/>
    <property type="project" value="TreeGrafter"/>
</dbReference>
<comment type="caution">
    <text evidence="5">The sequence shown here is derived from an EMBL/GenBank/DDBJ whole genome shotgun (WGS) entry which is preliminary data.</text>
</comment>
<proteinExistence type="inferred from homology"/>
<dbReference type="EMBL" id="JAVXUO010002854">
    <property type="protein sequence ID" value="KAK2969102.1"/>
    <property type="molecule type" value="Genomic_DNA"/>
</dbReference>
<dbReference type="PANTHER" id="PTHR14152:SF5">
    <property type="entry name" value="U4_U6.U5 TRI-SNRNP-ASSOCIATED PROTEIN 1"/>
    <property type="match status" value="1"/>
</dbReference>
<dbReference type="GO" id="GO:0045292">
    <property type="term" value="P:mRNA cis splicing, via spliceosome"/>
    <property type="evidence" value="ECO:0007669"/>
    <property type="project" value="TreeGrafter"/>
</dbReference>
<evidence type="ECO:0000256" key="3">
    <source>
        <dbReference type="ARBA" id="ARBA00023242"/>
    </source>
</evidence>
<dbReference type="Pfam" id="PF03343">
    <property type="entry name" value="SART-1"/>
    <property type="match status" value="1"/>
</dbReference>
<evidence type="ECO:0000256" key="2">
    <source>
        <dbReference type="ARBA" id="ARBA00006076"/>
    </source>
</evidence>
<dbReference type="GO" id="GO:0000481">
    <property type="term" value="P:maturation of 5S rRNA"/>
    <property type="evidence" value="ECO:0007669"/>
    <property type="project" value="TreeGrafter"/>
</dbReference>
<dbReference type="PANTHER" id="PTHR14152">
    <property type="entry name" value="SQUAMOUS CELL CARCINOMA ANTIGEN RECOGNISED BY CYTOTOXIC T LYMPHOCYTES"/>
    <property type="match status" value="1"/>
</dbReference>
<comment type="similarity">
    <text evidence="2">Belongs to the SNU66/SART1 family.</text>
</comment>
<protein>
    <submittedName>
        <fullName evidence="5">Uncharacterized protein</fullName>
    </submittedName>
</protein>
<dbReference type="AlphaFoldDB" id="A0AA88QIL6"/>
<name>A0AA88QIL6_9ASTE</name>
<evidence type="ECO:0000256" key="4">
    <source>
        <dbReference type="SAM" id="MobiDB-lite"/>
    </source>
</evidence>
<comment type="subcellular location">
    <subcellularLocation>
        <location evidence="1">Nucleus</location>
    </subcellularLocation>
</comment>
<feature type="region of interest" description="Disordered" evidence="4">
    <location>
        <begin position="1"/>
        <end position="38"/>
    </location>
</feature>
<feature type="region of interest" description="Disordered" evidence="4">
    <location>
        <begin position="147"/>
        <end position="169"/>
    </location>
</feature>
<dbReference type="InterPro" id="IPR005011">
    <property type="entry name" value="SNU66/SART1"/>
</dbReference>
<sequence>MNAEKEKALHLSKAFEEQDNIDQGESEDESTAQPKHQDLAGVKVLHGLDKVMEGGAVVLTLKDQSILADGVINQDVDMLENVEIGELEEIQSPRNIAAKIPVKIGAQPLRGDKFDIDGHALTELEELSLDEPEIEVVTFDDNVEKQPVEVDELGGAQNLDVDHSGDEMK</sequence>
<feature type="compositionally biased region" description="Acidic residues" evidence="4">
    <location>
        <begin position="17"/>
        <end position="30"/>
    </location>
</feature>
<evidence type="ECO:0000256" key="1">
    <source>
        <dbReference type="ARBA" id="ARBA00004123"/>
    </source>
</evidence>
<feature type="compositionally biased region" description="Basic and acidic residues" evidence="4">
    <location>
        <begin position="160"/>
        <end position="169"/>
    </location>
</feature>
<gene>
    <name evidence="5" type="ORF">RJ640_028809</name>
</gene>
<dbReference type="Proteomes" id="UP001187471">
    <property type="component" value="Unassembled WGS sequence"/>
</dbReference>
<evidence type="ECO:0000313" key="6">
    <source>
        <dbReference type="Proteomes" id="UP001187471"/>
    </source>
</evidence>
<reference evidence="5" key="1">
    <citation type="submission" date="2022-12" db="EMBL/GenBank/DDBJ databases">
        <title>Draft genome assemblies for two species of Escallonia (Escalloniales).</title>
        <authorList>
            <person name="Chanderbali A."/>
            <person name="Dervinis C."/>
            <person name="Anghel I."/>
            <person name="Soltis D."/>
            <person name="Soltis P."/>
            <person name="Zapata F."/>
        </authorList>
    </citation>
    <scope>NUCLEOTIDE SEQUENCE</scope>
    <source>
        <strain evidence="5">UCBG92.1500</strain>
        <tissue evidence="5">Leaf</tissue>
    </source>
</reference>
<feature type="compositionally biased region" description="Basic and acidic residues" evidence="4">
    <location>
        <begin position="1"/>
        <end position="16"/>
    </location>
</feature>
<keyword evidence="3" id="KW-0539">Nucleus</keyword>
<evidence type="ECO:0000313" key="5">
    <source>
        <dbReference type="EMBL" id="KAK2969102.1"/>
    </source>
</evidence>
<organism evidence="5 6">
    <name type="scientific">Escallonia rubra</name>
    <dbReference type="NCBI Taxonomy" id="112253"/>
    <lineage>
        <taxon>Eukaryota</taxon>
        <taxon>Viridiplantae</taxon>
        <taxon>Streptophyta</taxon>
        <taxon>Embryophyta</taxon>
        <taxon>Tracheophyta</taxon>
        <taxon>Spermatophyta</taxon>
        <taxon>Magnoliopsida</taxon>
        <taxon>eudicotyledons</taxon>
        <taxon>Gunneridae</taxon>
        <taxon>Pentapetalae</taxon>
        <taxon>asterids</taxon>
        <taxon>campanulids</taxon>
        <taxon>Escalloniales</taxon>
        <taxon>Escalloniaceae</taxon>
        <taxon>Escallonia</taxon>
    </lineage>
</organism>
<keyword evidence="6" id="KW-1185">Reference proteome</keyword>